<reference evidence="6 7" key="1">
    <citation type="submission" date="2019-10" db="EMBL/GenBank/DDBJ databases">
        <title>Extracellular Electron Transfer in a Candidatus Methanoperedens spp. Enrichment Culture.</title>
        <authorList>
            <person name="Berger S."/>
            <person name="Rangel Shaw D."/>
            <person name="Berben T."/>
            <person name="In 'T Zandt M."/>
            <person name="Frank J."/>
            <person name="Reimann J."/>
            <person name="Jetten M.S.M."/>
            <person name="Welte C.U."/>
        </authorList>
    </citation>
    <scope>NUCLEOTIDE SEQUENCE [LARGE SCALE GENOMIC DNA]</scope>
    <source>
        <strain evidence="6">SB12</strain>
    </source>
</reference>
<sequence>MLARFSLLFPLWLILAVAVSLYHPPSFTWFRGEMITIGLGGIMLFMGLSLRVEDFRRVFQMPVPVLVGILLQYTVMPFSGWAIAKLLGLPDSLAAGLVLVSACPGGTASNVIAYLAKADVALSVTMTAISTLLAVFLTPLLTSVLLEDVVAVDAAGLLKSTLQVVILPVLAGLLLGRRLPKLSAKLEPFGPPVAVILIVLIVASIVGQGRAELLVSGPIVILSAILLHVSGFGFGYLLSRPVLLFYREPLETAETRSRTISIEVGMQNSGLGVVLARNHFADPAVALPPAVSSVVHSLIGSLLAAIWLTIDRRRKERRS</sequence>
<dbReference type="Pfam" id="PF01758">
    <property type="entry name" value="SBF"/>
    <property type="match status" value="1"/>
</dbReference>
<evidence type="ECO:0000313" key="6">
    <source>
        <dbReference type="EMBL" id="KAB2930046.1"/>
    </source>
</evidence>
<evidence type="ECO:0000256" key="4">
    <source>
        <dbReference type="ARBA" id="ARBA00023136"/>
    </source>
</evidence>
<evidence type="ECO:0000313" key="7">
    <source>
        <dbReference type="Proteomes" id="UP000460298"/>
    </source>
</evidence>
<dbReference type="AlphaFoldDB" id="A0A833GYQ9"/>
<evidence type="ECO:0000256" key="2">
    <source>
        <dbReference type="ARBA" id="ARBA00022692"/>
    </source>
</evidence>
<dbReference type="GO" id="GO:0016020">
    <property type="term" value="C:membrane"/>
    <property type="evidence" value="ECO:0007669"/>
    <property type="project" value="UniProtKB-SubCell"/>
</dbReference>
<feature type="transmembrane region" description="Helical" evidence="5">
    <location>
        <begin position="62"/>
        <end position="83"/>
    </location>
</feature>
<dbReference type="InterPro" id="IPR038770">
    <property type="entry name" value="Na+/solute_symporter_sf"/>
</dbReference>
<dbReference type="Gene3D" id="1.20.1530.20">
    <property type="match status" value="1"/>
</dbReference>
<proteinExistence type="predicted"/>
<dbReference type="PANTHER" id="PTHR10361">
    <property type="entry name" value="SODIUM-BILE ACID COTRANSPORTER"/>
    <property type="match status" value="1"/>
</dbReference>
<feature type="transmembrane region" description="Helical" evidence="5">
    <location>
        <begin position="188"/>
        <end position="207"/>
    </location>
</feature>
<evidence type="ECO:0000256" key="1">
    <source>
        <dbReference type="ARBA" id="ARBA00004141"/>
    </source>
</evidence>
<keyword evidence="4 5" id="KW-0472">Membrane</keyword>
<gene>
    <name evidence="6" type="ORF">F9K24_17800</name>
</gene>
<protein>
    <submittedName>
        <fullName evidence="6">Bile acid:sodium symporter family protein</fullName>
    </submittedName>
</protein>
<evidence type="ECO:0000256" key="3">
    <source>
        <dbReference type="ARBA" id="ARBA00022989"/>
    </source>
</evidence>
<accession>A0A833GYQ9</accession>
<dbReference type="EMBL" id="WBUI01000023">
    <property type="protein sequence ID" value="KAB2930046.1"/>
    <property type="molecule type" value="Genomic_DNA"/>
</dbReference>
<name>A0A833GYQ9_9LEPT</name>
<organism evidence="6 7">
    <name type="scientific">Leptonema illini</name>
    <dbReference type="NCBI Taxonomy" id="183"/>
    <lineage>
        <taxon>Bacteria</taxon>
        <taxon>Pseudomonadati</taxon>
        <taxon>Spirochaetota</taxon>
        <taxon>Spirochaetia</taxon>
        <taxon>Leptospirales</taxon>
        <taxon>Leptospiraceae</taxon>
        <taxon>Leptonema</taxon>
    </lineage>
</organism>
<dbReference type="InterPro" id="IPR004710">
    <property type="entry name" value="Bilac:Na_transpt"/>
</dbReference>
<dbReference type="PANTHER" id="PTHR10361:SF28">
    <property type="entry name" value="P3 PROTEIN-RELATED"/>
    <property type="match status" value="1"/>
</dbReference>
<comment type="caution">
    <text evidence="6">The sequence shown here is derived from an EMBL/GenBank/DDBJ whole genome shotgun (WGS) entry which is preliminary data.</text>
</comment>
<feature type="transmembrane region" description="Helical" evidence="5">
    <location>
        <begin position="30"/>
        <end position="50"/>
    </location>
</feature>
<dbReference type="Proteomes" id="UP000460298">
    <property type="component" value="Unassembled WGS sequence"/>
</dbReference>
<feature type="transmembrane region" description="Helical" evidence="5">
    <location>
        <begin position="95"/>
        <end position="115"/>
    </location>
</feature>
<feature type="transmembrane region" description="Helical" evidence="5">
    <location>
        <begin position="286"/>
        <end position="310"/>
    </location>
</feature>
<evidence type="ECO:0000256" key="5">
    <source>
        <dbReference type="SAM" id="Phobius"/>
    </source>
</evidence>
<keyword evidence="2 5" id="KW-0812">Transmembrane</keyword>
<feature type="transmembrane region" description="Helical" evidence="5">
    <location>
        <begin position="219"/>
        <end position="239"/>
    </location>
</feature>
<keyword evidence="3 5" id="KW-1133">Transmembrane helix</keyword>
<comment type="subcellular location">
    <subcellularLocation>
        <location evidence="1">Membrane</location>
        <topology evidence="1">Multi-pass membrane protein</topology>
    </subcellularLocation>
</comment>
<dbReference type="InterPro" id="IPR002657">
    <property type="entry name" value="BilAc:Na_symport/Acr3"/>
</dbReference>
<feature type="transmembrane region" description="Helical" evidence="5">
    <location>
        <begin position="122"/>
        <end position="145"/>
    </location>
</feature>